<dbReference type="EC" id="2.7.4.1" evidence="8 9"/>
<dbReference type="EMBL" id="BMMX01000035">
    <property type="protein sequence ID" value="GGL10962.1"/>
    <property type="molecule type" value="Genomic_DNA"/>
</dbReference>
<dbReference type="GO" id="GO:0006799">
    <property type="term" value="P:polyphosphate biosynthetic process"/>
    <property type="evidence" value="ECO:0007669"/>
    <property type="project" value="UniProtKB-UniRule"/>
</dbReference>
<gene>
    <name evidence="8 15" type="primary">ppk</name>
    <name evidence="15" type="ORF">GCM10012284_52090</name>
</gene>
<accession>A0A8J3C560</accession>
<dbReference type="NCBIfam" id="NF003917">
    <property type="entry name" value="PRK05443.1-1"/>
    <property type="match status" value="1"/>
</dbReference>
<reference evidence="15" key="1">
    <citation type="journal article" date="2014" name="Int. J. Syst. Evol. Microbiol.">
        <title>Complete genome sequence of Corynebacterium casei LMG S-19264T (=DSM 44701T), isolated from a smear-ripened cheese.</title>
        <authorList>
            <consortium name="US DOE Joint Genome Institute (JGI-PGF)"/>
            <person name="Walter F."/>
            <person name="Albersmeier A."/>
            <person name="Kalinowski J."/>
            <person name="Ruckert C."/>
        </authorList>
    </citation>
    <scope>NUCLEOTIDE SEQUENCE</scope>
    <source>
        <strain evidence="15">CGMCC 4.7299</strain>
    </source>
</reference>
<evidence type="ECO:0000256" key="7">
    <source>
        <dbReference type="ARBA" id="ARBA00022842"/>
    </source>
</evidence>
<feature type="domain" description="Polyphosphate kinase middle" evidence="11">
    <location>
        <begin position="188"/>
        <end position="366"/>
    </location>
</feature>
<keyword evidence="7 8" id="KW-0460">Magnesium</keyword>
<evidence type="ECO:0000313" key="16">
    <source>
        <dbReference type="Proteomes" id="UP000656042"/>
    </source>
</evidence>
<dbReference type="InterPro" id="IPR025200">
    <property type="entry name" value="PPK_C_dom2"/>
</dbReference>
<feature type="region of interest" description="Disordered" evidence="10">
    <location>
        <begin position="1"/>
        <end position="70"/>
    </location>
</feature>
<dbReference type="AlphaFoldDB" id="A0A8J3C560"/>
<dbReference type="PANTHER" id="PTHR30218:SF0">
    <property type="entry name" value="POLYPHOSPHATE KINASE"/>
    <property type="match status" value="1"/>
</dbReference>
<protein>
    <recommendedName>
        <fullName evidence="8 9">Polyphosphate kinase</fullName>
        <ecNumber evidence="8 9">2.7.4.1</ecNumber>
    </recommendedName>
    <alternativeName>
        <fullName evidence="8">ATP-polyphosphate phosphotransferase</fullName>
    </alternativeName>
    <alternativeName>
        <fullName evidence="8">Polyphosphoric acid kinase</fullName>
    </alternativeName>
</protein>
<dbReference type="InterPro" id="IPR036830">
    <property type="entry name" value="PP_kinase_middle_dom_sf"/>
</dbReference>
<evidence type="ECO:0000256" key="3">
    <source>
        <dbReference type="ARBA" id="ARBA00022723"/>
    </source>
</evidence>
<keyword evidence="5 8" id="KW-0418">Kinase</keyword>
<dbReference type="Pfam" id="PF13090">
    <property type="entry name" value="PP_kinase_C"/>
    <property type="match status" value="1"/>
</dbReference>
<feature type="binding site" evidence="8">
    <location>
        <position position="472"/>
    </location>
    <ligand>
        <name>Mg(2+)</name>
        <dbReference type="ChEBI" id="CHEBI:18420"/>
    </ligand>
</feature>
<keyword evidence="1 8" id="KW-0597">Phosphoprotein</keyword>
<dbReference type="InterPro" id="IPR041108">
    <property type="entry name" value="PP_kinase_C_1"/>
</dbReference>
<evidence type="ECO:0000256" key="6">
    <source>
        <dbReference type="ARBA" id="ARBA00022840"/>
    </source>
</evidence>
<comment type="caution">
    <text evidence="15">The sequence shown here is derived from an EMBL/GenBank/DDBJ whole genome shotgun (WGS) entry which is preliminary data.</text>
</comment>
<dbReference type="Pfam" id="PF13089">
    <property type="entry name" value="PP_kinase_N"/>
    <property type="match status" value="1"/>
</dbReference>
<feature type="domain" description="Polyphosphate kinase C-terminal" evidence="14">
    <location>
        <begin position="397"/>
        <end position="563"/>
    </location>
</feature>
<feature type="domain" description="Polyphosphate kinase C-terminal" evidence="13">
    <location>
        <begin position="570"/>
        <end position="732"/>
    </location>
</feature>
<organism evidence="15 16">
    <name type="scientific">Mangrovihabitans endophyticus</name>
    <dbReference type="NCBI Taxonomy" id="1751298"/>
    <lineage>
        <taxon>Bacteria</taxon>
        <taxon>Bacillati</taxon>
        <taxon>Actinomycetota</taxon>
        <taxon>Actinomycetes</taxon>
        <taxon>Micromonosporales</taxon>
        <taxon>Micromonosporaceae</taxon>
        <taxon>Mangrovihabitans</taxon>
    </lineage>
</organism>
<keyword evidence="6 8" id="KW-0067">ATP-binding</keyword>
<proteinExistence type="inferred from homology"/>
<dbReference type="NCBIfam" id="NF003922">
    <property type="entry name" value="PRK05443.2-3"/>
    <property type="match status" value="1"/>
</dbReference>
<dbReference type="InterPro" id="IPR036832">
    <property type="entry name" value="PPK_N_dom_sf"/>
</dbReference>
<evidence type="ECO:0000256" key="1">
    <source>
        <dbReference type="ARBA" id="ARBA00022553"/>
    </source>
</evidence>
<keyword evidence="3 8" id="KW-0479">Metal-binding</keyword>
<feature type="compositionally biased region" description="Polar residues" evidence="10">
    <location>
        <begin position="1"/>
        <end position="16"/>
    </location>
</feature>
<feature type="binding site" evidence="8">
    <location>
        <position position="442"/>
    </location>
    <ligand>
        <name>Mg(2+)</name>
        <dbReference type="ChEBI" id="CHEBI:18420"/>
    </ligand>
</feature>
<sequence>MSSTPRTPDTTVTPSAEPTRRRGSNGRFLPRTEDADALRPGSDPPAFTPDLARPVETPAPDTDDDAPLPDDRFLNRELSWLDFNARVLALAEDPETPLLERAKFLAIFASNLDEFYMVRVAGLKRRLNAGLPMRGGDRVSLRGQLEMITERAADLVSRHAACFGEEVRPKLSAEGIELVRWSELDAPERERLRTYFREQVFPVLTPLAVDPAHPFPYISSRSLNLAVVLRDPAGDSAELFARVKVPNNVPRFVTVQNDSRGARFLPVEELIAVHLDQLFSGMRVTEWHLFRVTRNAEVEVDEDRDEDLLQALERELAQRRFGPPVRLEVAASISDHVLDLLTRELDMHDDDVLRVPGLLDLSALWQVFGECDRDDLKDRPFVPATHPQMSDGEVPRSVFNRLRECDMLVHHPYHSFSTSVQRFIEQAAADPNVLAIKQTLYRTSGDSPIVDALVDAAAAGKQVVVLVEVKARFDEVANIGWARTLERAGCHVVYGLVGLKTHCKTALVVRQEGNQIKRYCHIGTGNYHPKTARLYEDFGMLTADPEVGADVTDLFNVLTGYSRQTTFRRLLVAPHGVRNGLIERIEGQVRVARAGGDALVQFKVNSLVDEDTIDALYRASRAGVRVDLVIRGMCALRPGVPGLSDNIRVRSIVGRFLEHSRVFRFGSGDDAEYWIGSADLMHRNLDRRVEALVRVTLPSAQEDLRNVLELSMAEESEGWDLSGDGAWHRRPASPTVPHLHLQEALLRRIIGRSN</sequence>
<reference evidence="15" key="2">
    <citation type="submission" date="2020-09" db="EMBL/GenBank/DDBJ databases">
        <authorList>
            <person name="Sun Q."/>
            <person name="Zhou Y."/>
        </authorList>
    </citation>
    <scope>NUCLEOTIDE SEQUENCE</scope>
    <source>
        <strain evidence="15">CGMCC 4.7299</strain>
    </source>
</reference>
<evidence type="ECO:0000256" key="8">
    <source>
        <dbReference type="HAMAP-Rule" id="MF_00347"/>
    </source>
</evidence>
<evidence type="ECO:0000259" key="14">
    <source>
        <dbReference type="Pfam" id="PF17941"/>
    </source>
</evidence>
<feature type="domain" description="Polyphosphate kinase N-terminal" evidence="12">
    <location>
        <begin position="73"/>
        <end position="179"/>
    </location>
</feature>
<evidence type="ECO:0000256" key="5">
    <source>
        <dbReference type="ARBA" id="ARBA00022777"/>
    </source>
</evidence>
<dbReference type="NCBIfam" id="NF003918">
    <property type="entry name" value="PRK05443.1-2"/>
    <property type="match status" value="1"/>
</dbReference>
<evidence type="ECO:0000256" key="4">
    <source>
        <dbReference type="ARBA" id="ARBA00022741"/>
    </source>
</evidence>
<feature type="binding site" evidence="8">
    <location>
        <position position="631"/>
    </location>
    <ligand>
        <name>ATP</name>
        <dbReference type="ChEBI" id="CHEBI:30616"/>
    </ligand>
</feature>
<dbReference type="CDD" id="cd09168">
    <property type="entry name" value="PLDc_PaPPK1_C2_like"/>
    <property type="match status" value="1"/>
</dbReference>
<dbReference type="RefSeq" id="WP_189081949.1">
    <property type="nucleotide sequence ID" value="NZ_BMMX01000035.1"/>
</dbReference>
<keyword evidence="2 8" id="KW-0808">Transferase</keyword>
<dbReference type="PANTHER" id="PTHR30218">
    <property type="entry name" value="POLYPHOSPHATE KINASE"/>
    <property type="match status" value="1"/>
</dbReference>
<evidence type="ECO:0000256" key="9">
    <source>
        <dbReference type="RuleBase" id="RU003800"/>
    </source>
</evidence>
<keyword evidence="4 8" id="KW-0547">Nucleotide-binding</keyword>
<comment type="PTM">
    <text evidence="8 9">An intermediate of this reaction is the autophosphorylated ppk in which a phosphate is covalently linked to a histidine residue through a N-P bond.</text>
</comment>
<dbReference type="PIRSF" id="PIRSF015589">
    <property type="entry name" value="PP_kinase"/>
    <property type="match status" value="1"/>
</dbReference>
<dbReference type="GO" id="GO:0046872">
    <property type="term" value="F:metal ion binding"/>
    <property type="evidence" value="ECO:0007669"/>
    <property type="project" value="UniProtKB-KW"/>
</dbReference>
<dbReference type="NCBIfam" id="TIGR03705">
    <property type="entry name" value="poly_P_kin"/>
    <property type="match status" value="1"/>
</dbReference>
<dbReference type="GO" id="GO:0005524">
    <property type="term" value="F:ATP binding"/>
    <property type="evidence" value="ECO:0007669"/>
    <property type="project" value="UniProtKB-KW"/>
</dbReference>
<dbReference type="GO" id="GO:0008976">
    <property type="term" value="F:polyphosphate kinase activity"/>
    <property type="evidence" value="ECO:0007669"/>
    <property type="project" value="UniProtKB-UniRule"/>
</dbReference>
<comment type="cofactor">
    <cofactor evidence="8">
        <name>Mg(2+)</name>
        <dbReference type="ChEBI" id="CHEBI:18420"/>
    </cofactor>
</comment>
<dbReference type="GO" id="GO:0009358">
    <property type="term" value="C:polyphosphate kinase complex"/>
    <property type="evidence" value="ECO:0007669"/>
    <property type="project" value="InterPro"/>
</dbReference>
<evidence type="ECO:0000256" key="2">
    <source>
        <dbReference type="ARBA" id="ARBA00022679"/>
    </source>
</evidence>
<dbReference type="SUPFAM" id="SSF56024">
    <property type="entry name" value="Phospholipase D/nuclease"/>
    <property type="match status" value="2"/>
</dbReference>
<dbReference type="NCBIfam" id="NF003921">
    <property type="entry name" value="PRK05443.2-2"/>
    <property type="match status" value="1"/>
</dbReference>
<dbReference type="InterPro" id="IPR025198">
    <property type="entry name" value="PPK_N_dom"/>
</dbReference>
<dbReference type="HAMAP" id="MF_00347">
    <property type="entry name" value="Polyphosphate_kinase"/>
    <property type="match status" value="1"/>
</dbReference>
<feature type="binding site" evidence="8">
    <location>
        <position position="111"/>
    </location>
    <ligand>
        <name>ATP</name>
        <dbReference type="ChEBI" id="CHEBI:30616"/>
    </ligand>
</feature>
<evidence type="ECO:0000256" key="10">
    <source>
        <dbReference type="SAM" id="MobiDB-lite"/>
    </source>
</evidence>
<dbReference type="Pfam" id="PF02503">
    <property type="entry name" value="PP_kinase"/>
    <property type="match status" value="1"/>
</dbReference>
<dbReference type="CDD" id="cd09165">
    <property type="entry name" value="PLDc_PaPPK1_C1_like"/>
    <property type="match status" value="1"/>
</dbReference>
<evidence type="ECO:0000259" key="12">
    <source>
        <dbReference type="Pfam" id="PF13089"/>
    </source>
</evidence>
<feature type="active site" description="Phosphohistidine intermediate" evidence="8">
    <location>
        <position position="502"/>
    </location>
</feature>
<dbReference type="SUPFAM" id="SSF140356">
    <property type="entry name" value="PPK N-terminal domain-like"/>
    <property type="match status" value="1"/>
</dbReference>
<comment type="function">
    <text evidence="8 9">Catalyzes the reversible transfer of the terminal phosphate of ATP to form a long-chain polyphosphate (polyP).</text>
</comment>
<comment type="catalytic activity">
    <reaction evidence="8 9">
        <text>[phosphate](n) + ATP = [phosphate](n+1) + ADP</text>
        <dbReference type="Rhea" id="RHEA:19573"/>
        <dbReference type="Rhea" id="RHEA-COMP:9859"/>
        <dbReference type="Rhea" id="RHEA-COMP:14280"/>
        <dbReference type="ChEBI" id="CHEBI:16838"/>
        <dbReference type="ChEBI" id="CHEBI:30616"/>
        <dbReference type="ChEBI" id="CHEBI:456216"/>
        <dbReference type="EC" id="2.7.4.1"/>
    </reaction>
</comment>
<dbReference type="SUPFAM" id="SSF143724">
    <property type="entry name" value="PHP14-like"/>
    <property type="match status" value="1"/>
</dbReference>
<dbReference type="Pfam" id="PF17941">
    <property type="entry name" value="PP_kinase_C_1"/>
    <property type="match status" value="1"/>
</dbReference>
<feature type="binding site" evidence="8">
    <location>
        <position position="659"/>
    </location>
    <ligand>
        <name>ATP</name>
        <dbReference type="ChEBI" id="CHEBI:30616"/>
    </ligand>
</feature>
<feature type="binding site" evidence="8">
    <location>
        <position position="535"/>
    </location>
    <ligand>
        <name>ATP</name>
        <dbReference type="ChEBI" id="CHEBI:30616"/>
    </ligand>
</feature>
<dbReference type="InterPro" id="IPR003414">
    <property type="entry name" value="PP_kinase"/>
</dbReference>
<dbReference type="Gene3D" id="1.20.58.310">
    <property type="entry name" value="Polyphosphate kinase N-terminal domain"/>
    <property type="match status" value="1"/>
</dbReference>
<dbReference type="FunFam" id="3.30.870.10:FF:000001">
    <property type="entry name" value="Polyphosphate kinase"/>
    <property type="match status" value="1"/>
</dbReference>
<evidence type="ECO:0000259" key="11">
    <source>
        <dbReference type="Pfam" id="PF02503"/>
    </source>
</evidence>
<evidence type="ECO:0000313" key="15">
    <source>
        <dbReference type="EMBL" id="GGL10962.1"/>
    </source>
</evidence>
<name>A0A8J3C560_9ACTN</name>
<dbReference type="InterPro" id="IPR024953">
    <property type="entry name" value="PP_kinase_middle"/>
</dbReference>
<evidence type="ECO:0000259" key="13">
    <source>
        <dbReference type="Pfam" id="PF13090"/>
    </source>
</evidence>
<dbReference type="Gene3D" id="3.30.1840.10">
    <property type="entry name" value="Polyphosphate kinase middle domain"/>
    <property type="match status" value="1"/>
</dbReference>
<dbReference type="Proteomes" id="UP000656042">
    <property type="component" value="Unassembled WGS sequence"/>
</dbReference>
<dbReference type="Gene3D" id="3.30.870.10">
    <property type="entry name" value="Endonuclease Chain A"/>
    <property type="match status" value="2"/>
</dbReference>
<keyword evidence="16" id="KW-1185">Reference proteome</keyword>
<comment type="similarity">
    <text evidence="8 9">Belongs to the polyphosphate kinase 1 (PPK1) family.</text>
</comment>